<dbReference type="Proteomes" id="UP000440578">
    <property type="component" value="Unassembled WGS sequence"/>
</dbReference>
<dbReference type="PRINTS" id="PR00837">
    <property type="entry name" value="V5TPXLIKE"/>
</dbReference>
<proteinExistence type="predicted"/>
<dbReference type="InterPro" id="IPR035940">
    <property type="entry name" value="CAP_sf"/>
</dbReference>
<sequence>MKVGQNVAIDGSTVSGPPNMTSLAVRWYEKEVGFFEASRVASYQHFMQTGHFTQWIWATSYKIGCGYAGFKSGTMNKNFLVCNYGPAGNVARQPIYQQGSPCSACPRGTTCGGDSRYPNLCKAEGGHSAFGEGQYEKLNSGSVPGRSALLAGLCGALVFCASAQLLL</sequence>
<dbReference type="InterPro" id="IPR018244">
    <property type="entry name" value="Allrgn_V5/Tpx1_CS"/>
</dbReference>
<dbReference type="PROSITE" id="PS01010">
    <property type="entry name" value="CRISP_2"/>
    <property type="match status" value="1"/>
</dbReference>
<dbReference type="OrthoDB" id="414826at2759"/>
<evidence type="ECO:0000259" key="1">
    <source>
        <dbReference type="SMART" id="SM00198"/>
    </source>
</evidence>
<evidence type="ECO:0000313" key="2">
    <source>
        <dbReference type="EMBL" id="KAF0287725.1"/>
    </source>
</evidence>
<dbReference type="PANTHER" id="PTHR10334">
    <property type="entry name" value="CYSTEINE-RICH SECRETORY PROTEIN-RELATED"/>
    <property type="match status" value="1"/>
</dbReference>
<dbReference type="SUPFAM" id="SSF55797">
    <property type="entry name" value="PR-1-like"/>
    <property type="match status" value="1"/>
</dbReference>
<dbReference type="AlphaFoldDB" id="A0A6A4V2A0"/>
<feature type="domain" description="SCP" evidence="1">
    <location>
        <begin position="1"/>
        <end position="92"/>
    </location>
</feature>
<dbReference type="SMART" id="SM00198">
    <property type="entry name" value="SCP"/>
    <property type="match status" value="1"/>
</dbReference>
<dbReference type="Pfam" id="PF00188">
    <property type="entry name" value="CAP"/>
    <property type="match status" value="1"/>
</dbReference>
<gene>
    <name evidence="2" type="primary">VA5_2</name>
    <name evidence="2" type="ORF">FJT64_013893</name>
</gene>
<keyword evidence="3" id="KW-1185">Reference proteome</keyword>
<evidence type="ECO:0000313" key="3">
    <source>
        <dbReference type="Proteomes" id="UP000440578"/>
    </source>
</evidence>
<dbReference type="InterPro" id="IPR001283">
    <property type="entry name" value="CRISP-related"/>
</dbReference>
<comment type="caution">
    <text evidence="2">The sequence shown here is derived from an EMBL/GenBank/DDBJ whole genome shotgun (WGS) entry which is preliminary data.</text>
</comment>
<accession>A0A6A4V2A0</accession>
<dbReference type="EMBL" id="VIIS01002171">
    <property type="protein sequence ID" value="KAF0287725.1"/>
    <property type="molecule type" value="Genomic_DNA"/>
</dbReference>
<name>A0A6A4V2A0_AMPAM</name>
<protein>
    <submittedName>
        <fullName evidence="2">Venom allergen 5</fullName>
    </submittedName>
</protein>
<dbReference type="InterPro" id="IPR014044">
    <property type="entry name" value="CAP_dom"/>
</dbReference>
<organism evidence="2 3">
    <name type="scientific">Amphibalanus amphitrite</name>
    <name type="common">Striped barnacle</name>
    <name type="synonym">Balanus amphitrite</name>
    <dbReference type="NCBI Taxonomy" id="1232801"/>
    <lineage>
        <taxon>Eukaryota</taxon>
        <taxon>Metazoa</taxon>
        <taxon>Ecdysozoa</taxon>
        <taxon>Arthropoda</taxon>
        <taxon>Crustacea</taxon>
        <taxon>Multicrustacea</taxon>
        <taxon>Cirripedia</taxon>
        <taxon>Thoracica</taxon>
        <taxon>Thoracicalcarea</taxon>
        <taxon>Balanomorpha</taxon>
        <taxon>Balanoidea</taxon>
        <taxon>Balanidae</taxon>
        <taxon>Amphibalaninae</taxon>
        <taxon>Amphibalanus</taxon>
    </lineage>
</organism>
<reference evidence="2 3" key="1">
    <citation type="submission" date="2019-07" db="EMBL/GenBank/DDBJ databases">
        <title>Draft genome assembly of a fouling barnacle, Amphibalanus amphitrite (Darwin, 1854): The first reference genome for Thecostraca.</title>
        <authorList>
            <person name="Kim W."/>
        </authorList>
    </citation>
    <scope>NUCLEOTIDE SEQUENCE [LARGE SCALE GENOMIC DNA]</scope>
    <source>
        <strain evidence="2">SNU_AA5</strain>
        <tissue evidence="2">Soma without cirri and trophi</tissue>
    </source>
</reference>
<dbReference type="CDD" id="cd05380">
    <property type="entry name" value="CAP_euk"/>
    <property type="match status" value="1"/>
</dbReference>
<dbReference type="Gene3D" id="3.40.33.10">
    <property type="entry name" value="CAP"/>
    <property type="match status" value="1"/>
</dbReference>
<dbReference type="GO" id="GO:0005576">
    <property type="term" value="C:extracellular region"/>
    <property type="evidence" value="ECO:0007669"/>
    <property type="project" value="InterPro"/>
</dbReference>